<dbReference type="SMART" id="SM00369">
    <property type="entry name" value="LRR_TYP"/>
    <property type="match status" value="4"/>
</dbReference>
<keyword evidence="8" id="KW-0675">Receptor</keyword>
<feature type="domain" description="Leucine-rich repeat-containing N-terminal plant-type" evidence="11">
    <location>
        <begin position="312"/>
        <end position="349"/>
    </location>
</feature>
<dbReference type="SUPFAM" id="SSF52058">
    <property type="entry name" value="L domain-like"/>
    <property type="match status" value="2"/>
</dbReference>
<feature type="non-terminal residue" evidence="12">
    <location>
        <position position="486"/>
    </location>
</feature>
<accession>A0AA41VT00</accession>
<feature type="region of interest" description="Disordered" evidence="10">
    <location>
        <begin position="437"/>
        <end position="457"/>
    </location>
</feature>
<dbReference type="GO" id="GO:0016020">
    <property type="term" value="C:membrane"/>
    <property type="evidence" value="ECO:0007669"/>
    <property type="project" value="UniProtKB-SubCell"/>
</dbReference>
<evidence type="ECO:0000256" key="7">
    <source>
        <dbReference type="ARBA" id="ARBA00023136"/>
    </source>
</evidence>
<dbReference type="InterPro" id="IPR003591">
    <property type="entry name" value="Leu-rich_rpt_typical-subtyp"/>
</dbReference>
<dbReference type="AlphaFoldDB" id="A0AA41VT00"/>
<name>A0AA41VT00_PAPNU</name>
<dbReference type="Pfam" id="PF00560">
    <property type="entry name" value="LRR_1"/>
    <property type="match status" value="2"/>
</dbReference>
<keyword evidence="7" id="KW-0472">Membrane</keyword>
<dbReference type="Proteomes" id="UP001177140">
    <property type="component" value="Unassembled WGS sequence"/>
</dbReference>
<dbReference type="Gene3D" id="3.80.10.10">
    <property type="entry name" value="Ribonuclease Inhibitor"/>
    <property type="match status" value="2"/>
</dbReference>
<evidence type="ECO:0000256" key="1">
    <source>
        <dbReference type="ARBA" id="ARBA00004167"/>
    </source>
</evidence>
<evidence type="ECO:0000313" key="12">
    <source>
        <dbReference type="EMBL" id="MCL7046944.1"/>
    </source>
</evidence>
<keyword evidence="9" id="KW-0325">Glycoprotein</keyword>
<keyword evidence="2" id="KW-0433">Leucine-rich repeat</keyword>
<evidence type="ECO:0000256" key="2">
    <source>
        <dbReference type="ARBA" id="ARBA00022614"/>
    </source>
</evidence>
<evidence type="ECO:0000313" key="13">
    <source>
        <dbReference type="Proteomes" id="UP001177140"/>
    </source>
</evidence>
<dbReference type="Pfam" id="PF13855">
    <property type="entry name" value="LRR_8"/>
    <property type="match status" value="2"/>
</dbReference>
<dbReference type="InterPro" id="IPR052422">
    <property type="entry name" value="Auxin_Ser/Thr_Kinase"/>
</dbReference>
<keyword evidence="4" id="KW-0732">Signal</keyword>
<evidence type="ECO:0000259" key="11">
    <source>
        <dbReference type="Pfam" id="PF08263"/>
    </source>
</evidence>
<evidence type="ECO:0000256" key="9">
    <source>
        <dbReference type="ARBA" id="ARBA00023180"/>
    </source>
</evidence>
<evidence type="ECO:0000256" key="8">
    <source>
        <dbReference type="ARBA" id="ARBA00023170"/>
    </source>
</evidence>
<dbReference type="FunFam" id="3.80.10.10:FF:000129">
    <property type="entry name" value="Leucine-rich repeat receptor-like kinase"/>
    <property type="match status" value="1"/>
</dbReference>
<keyword evidence="3" id="KW-0812">Transmembrane</keyword>
<comment type="caution">
    <text evidence="12">The sequence shown here is derived from an EMBL/GenBank/DDBJ whole genome shotgun (WGS) entry which is preliminary data.</text>
</comment>
<dbReference type="PANTHER" id="PTHR47986">
    <property type="entry name" value="OSJNBA0070M12.3 PROTEIN"/>
    <property type="match status" value="1"/>
</dbReference>
<proteinExistence type="predicted"/>
<evidence type="ECO:0000256" key="5">
    <source>
        <dbReference type="ARBA" id="ARBA00022737"/>
    </source>
</evidence>
<feature type="domain" description="Leucine-rich repeat-containing N-terminal plant-type" evidence="11">
    <location>
        <begin position="4"/>
        <end position="38"/>
    </location>
</feature>
<sequence length="486" mass="52752">MCLSADLDAIQKLSEAVKPKLSGWSGTDPCNWSGIKCSGSGTDARIQVIDLSKQNLSGTLDTIDFKHLTELKTLALQGNRFSGPIPDFSDLENLKEIFLDENNFTSVPPKVFSGLIGLEVISVSDNLELEPWVLPEDLTQSTSLVAIYASKCNLMGPIPDFIGGFVSLVELRLSYNNLTGELPGSLATSSLKNFWVDNQVTGLSGTLEVISKMTNLEQVWVNKNMFTSVIPNLSNCSKLHDLQLSDNRLTGIIPPNGNYLTVPSELMSLPSLVNVSLANNKLMGEYPTFSIETNVVVGGNDFCKMELGLCSYQVYTLLQIAEALRWPATLADKWTGNDACQGWTFVTCDPQKKNVTVINFSKQHFVGTISPSFAEFRSLKKLFLNDNNLTGPIPDSLLDLPELQTIDVTNNNLSGKVPAFPSGKVTLKSEGNPFLGIDLPSDTPGGDPSSRKGQSGAHKNASVRYYSRCCNCCIGFLVVALLVGGF</sequence>
<keyword evidence="13" id="KW-1185">Reference proteome</keyword>
<reference evidence="12" key="1">
    <citation type="submission" date="2022-03" db="EMBL/GenBank/DDBJ databases">
        <title>A functionally conserved STORR gene fusion in Papaver species that diverged 16.8 million years ago.</title>
        <authorList>
            <person name="Catania T."/>
        </authorList>
    </citation>
    <scope>NUCLEOTIDE SEQUENCE</scope>
    <source>
        <strain evidence="12">S-191538</strain>
    </source>
</reference>
<dbReference type="InterPro" id="IPR001611">
    <property type="entry name" value="Leu-rich_rpt"/>
</dbReference>
<dbReference type="InterPro" id="IPR013210">
    <property type="entry name" value="LRR_N_plant-typ"/>
</dbReference>
<evidence type="ECO:0000256" key="10">
    <source>
        <dbReference type="SAM" id="MobiDB-lite"/>
    </source>
</evidence>
<dbReference type="Pfam" id="PF08263">
    <property type="entry name" value="LRRNT_2"/>
    <property type="match status" value="2"/>
</dbReference>
<comment type="subcellular location">
    <subcellularLocation>
        <location evidence="1">Membrane</location>
        <topology evidence="1">Single-pass membrane protein</topology>
    </subcellularLocation>
</comment>
<keyword evidence="6" id="KW-1133">Transmembrane helix</keyword>
<evidence type="ECO:0000256" key="4">
    <source>
        <dbReference type="ARBA" id="ARBA00022729"/>
    </source>
</evidence>
<organism evidence="12 13">
    <name type="scientific">Papaver nudicaule</name>
    <name type="common">Iceland poppy</name>
    <dbReference type="NCBI Taxonomy" id="74823"/>
    <lineage>
        <taxon>Eukaryota</taxon>
        <taxon>Viridiplantae</taxon>
        <taxon>Streptophyta</taxon>
        <taxon>Embryophyta</taxon>
        <taxon>Tracheophyta</taxon>
        <taxon>Spermatophyta</taxon>
        <taxon>Magnoliopsida</taxon>
        <taxon>Ranunculales</taxon>
        <taxon>Papaveraceae</taxon>
        <taxon>Papaveroideae</taxon>
        <taxon>Papaver</taxon>
    </lineage>
</organism>
<protein>
    <recommendedName>
        <fullName evidence="11">Leucine-rich repeat-containing N-terminal plant-type domain-containing protein</fullName>
    </recommendedName>
</protein>
<evidence type="ECO:0000256" key="3">
    <source>
        <dbReference type="ARBA" id="ARBA00022692"/>
    </source>
</evidence>
<dbReference type="EMBL" id="JAJJMA010287605">
    <property type="protein sequence ID" value="MCL7046944.1"/>
    <property type="molecule type" value="Genomic_DNA"/>
</dbReference>
<evidence type="ECO:0000256" key="6">
    <source>
        <dbReference type="ARBA" id="ARBA00022989"/>
    </source>
</evidence>
<dbReference type="PANTHER" id="PTHR47986:SF10">
    <property type="entry name" value="RECEPTOR-LIKE KINASE TMK4"/>
    <property type="match status" value="1"/>
</dbReference>
<gene>
    <name evidence="12" type="ORF">MKW94_025722</name>
</gene>
<keyword evidence="5" id="KW-0677">Repeat</keyword>
<dbReference type="InterPro" id="IPR032675">
    <property type="entry name" value="LRR_dom_sf"/>
</dbReference>
<dbReference type="FunFam" id="3.80.10.10:FF:000190">
    <property type="entry name" value="Receptor-like kinase TMK4"/>
    <property type="match status" value="1"/>
</dbReference>